<dbReference type="InterPro" id="IPR035919">
    <property type="entry name" value="EAL_sf"/>
</dbReference>
<evidence type="ECO:0000256" key="6">
    <source>
        <dbReference type="ARBA" id="ARBA00022801"/>
    </source>
</evidence>
<evidence type="ECO:0000259" key="11">
    <source>
        <dbReference type="PROSITE" id="PS50883"/>
    </source>
</evidence>
<evidence type="ECO:0000256" key="3">
    <source>
        <dbReference type="ARBA" id="ARBA00022475"/>
    </source>
</evidence>
<comment type="subcellular location">
    <subcellularLocation>
        <location evidence="1">Cell membrane</location>
        <topology evidence="1">Multi-pass membrane protein</topology>
    </subcellularLocation>
</comment>
<evidence type="ECO:0000256" key="7">
    <source>
        <dbReference type="ARBA" id="ARBA00022989"/>
    </source>
</evidence>
<keyword evidence="6" id="KW-0378">Hydrolase</keyword>
<dbReference type="SMART" id="SM00052">
    <property type="entry name" value="EAL"/>
    <property type="match status" value="1"/>
</dbReference>
<dbReference type="CDD" id="cd01948">
    <property type="entry name" value="EAL"/>
    <property type="match status" value="1"/>
</dbReference>
<dbReference type="RefSeq" id="WP_175275053.1">
    <property type="nucleotide sequence ID" value="NZ_CP054836.1"/>
</dbReference>
<dbReference type="PROSITE" id="PS50883">
    <property type="entry name" value="EAL"/>
    <property type="match status" value="1"/>
</dbReference>
<dbReference type="SUPFAM" id="SSF141868">
    <property type="entry name" value="EAL domain-like"/>
    <property type="match status" value="1"/>
</dbReference>
<dbReference type="PANTHER" id="PTHR33121:SF70">
    <property type="entry name" value="SIGNALING PROTEIN YKOW"/>
    <property type="match status" value="1"/>
</dbReference>
<dbReference type="EC" id="3.1.4.52" evidence="2"/>
<protein>
    <recommendedName>
        <fullName evidence="2">cyclic-guanylate-specific phosphodiesterase</fullName>
        <ecNumber evidence="2">3.1.4.52</ecNumber>
    </recommendedName>
</protein>
<dbReference type="Pfam" id="PF12792">
    <property type="entry name" value="CSS-motif"/>
    <property type="match status" value="1"/>
</dbReference>
<dbReference type="AlphaFoldDB" id="A0A6N1VDP0"/>
<dbReference type="InterPro" id="IPR024744">
    <property type="entry name" value="CSS-motif_dom"/>
</dbReference>
<evidence type="ECO:0000256" key="1">
    <source>
        <dbReference type="ARBA" id="ARBA00004651"/>
    </source>
</evidence>
<dbReference type="Proteomes" id="UP000509367">
    <property type="component" value="Chromosome"/>
</dbReference>
<evidence type="ECO:0000256" key="10">
    <source>
        <dbReference type="SAM" id="Phobius"/>
    </source>
</evidence>
<dbReference type="EMBL" id="CP054836">
    <property type="protein sequence ID" value="QKV17157.1"/>
    <property type="molecule type" value="Genomic_DNA"/>
</dbReference>
<dbReference type="InterPro" id="IPR050706">
    <property type="entry name" value="Cyclic-di-GMP_PDE-like"/>
</dbReference>
<proteinExistence type="predicted"/>
<name>A0A6N1VDP0_9HYPH</name>
<dbReference type="GO" id="GO:0005886">
    <property type="term" value="C:plasma membrane"/>
    <property type="evidence" value="ECO:0007669"/>
    <property type="project" value="UniProtKB-SubCell"/>
</dbReference>
<dbReference type="PANTHER" id="PTHR33121">
    <property type="entry name" value="CYCLIC DI-GMP PHOSPHODIESTERASE PDEF"/>
    <property type="match status" value="1"/>
</dbReference>
<evidence type="ECO:0000256" key="9">
    <source>
        <dbReference type="ARBA" id="ARBA00034290"/>
    </source>
</evidence>
<organism evidence="12 13">
    <name type="scientific">Oricola thermophila</name>
    <dbReference type="NCBI Taxonomy" id="2742145"/>
    <lineage>
        <taxon>Bacteria</taxon>
        <taxon>Pseudomonadati</taxon>
        <taxon>Pseudomonadota</taxon>
        <taxon>Alphaproteobacteria</taxon>
        <taxon>Hyphomicrobiales</taxon>
        <taxon>Ahrensiaceae</taxon>
        <taxon>Oricola</taxon>
    </lineage>
</organism>
<keyword evidence="13" id="KW-1185">Reference proteome</keyword>
<dbReference type="KEGG" id="orm:HTY61_01085"/>
<keyword evidence="5 10" id="KW-0812">Transmembrane</keyword>
<evidence type="ECO:0000313" key="12">
    <source>
        <dbReference type="EMBL" id="QKV17157.1"/>
    </source>
</evidence>
<comment type="catalytic activity">
    <reaction evidence="9">
        <text>3',3'-c-di-GMP + H2O = 5'-phosphoguanylyl(3'-&gt;5')guanosine + H(+)</text>
        <dbReference type="Rhea" id="RHEA:24902"/>
        <dbReference type="ChEBI" id="CHEBI:15377"/>
        <dbReference type="ChEBI" id="CHEBI:15378"/>
        <dbReference type="ChEBI" id="CHEBI:58754"/>
        <dbReference type="ChEBI" id="CHEBI:58805"/>
        <dbReference type="EC" id="3.1.4.52"/>
    </reaction>
</comment>
<accession>A0A6N1VDP0</accession>
<dbReference type="Pfam" id="PF00563">
    <property type="entry name" value="EAL"/>
    <property type="match status" value="1"/>
</dbReference>
<evidence type="ECO:0000256" key="5">
    <source>
        <dbReference type="ARBA" id="ARBA00022692"/>
    </source>
</evidence>
<sequence>MAGQSLPKISRRIATIVLTAALTALFVAGADQLDRRLTMAFKRQSVADLAHNALTRAEIATDYAVIRLGMLYENGHTDCSPDAMEAINYAVFRSGTIKDILTAQGENVCSVAMHSETLLENHRHPVDTVQARNSSIALNPVRLDNTPAMAVTWLFEEDVLATALVNTESLVFDLLPADLRETSAIRLSLSNGRTVGRFTGAEWQIGGETEMFEAASERYPLRVRIHVPTAVLSQVPMNRSAGTIIVVGALAGLLAFLVARGLIPAPNAASRIRAALRRGEIVPNFQPVYAVRTGELTGFEVLARWPGETGPMASPAFFVPLIEANGWSDDLLETVILQTAQTMRSVIDNVPAVSFAFNASPAQLVEPGFAAWLERVLNRAELDARRVIIEITEREEIRDVEKARSSIEALKAMGIDVAIDDAGTGHNGLASVQRLGASILKIDKLFVDGIVQDERAGALVQMLVDVARQFGMKTIAEGVEDEIQLNALKRLGVDEVQGFFLCTPLAPEPATLELARHQAILTRNRLQARPPEDKAMPLDHDAGAVAVNA</sequence>
<evidence type="ECO:0000256" key="8">
    <source>
        <dbReference type="ARBA" id="ARBA00023136"/>
    </source>
</evidence>
<dbReference type="GO" id="GO:0071111">
    <property type="term" value="F:cyclic-guanylate-specific phosphodiesterase activity"/>
    <property type="evidence" value="ECO:0007669"/>
    <property type="project" value="UniProtKB-EC"/>
</dbReference>
<feature type="transmembrane region" description="Helical" evidence="10">
    <location>
        <begin position="241"/>
        <end position="263"/>
    </location>
</feature>
<keyword evidence="8 10" id="KW-0472">Membrane</keyword>
<evidence type="ECO:0000256" key="2">
    <source>
        <dbReference type="ARBA" id="ARBA00012282"/>
    </source>
</evidence>
<evidence type="ECO:0000256" key="4">
    <source>
        <dbReference type="ARBA" id="ARBA00022636"/>
    </source>
</evidence>
<keyword evidence="3" id="KW-1003">Cell membrane</keyword>
<dbReference type="Gene3D" id="3.20.20.450">
    <property type="entry name" value="EAL domain"/>
    <property type="match status" value="1"/>
</dbReference>
<gene>
    <name evidence="12" type="ORF">HTY61_01085</name>
</gene>
<feature type="domain" description="EAL" evidence="11">
    <location>
        <begin position="265"/>
        <end position="518"/>
    </location>
</feature>
<evidence type="ECO:0000313" key="13">
    <source>
        <dbReference type="Proteomes" id="UP000509367"/>
    </source>
</evidence>
<keyword evidence="7 10" id="KW-1133">Transmembrane helix</keyword>
<reference evidence="12 13" key="1">
    <citation type="submission" date="2020-06" db="EMBL/GenBank/DDBJ databases">
        <title>Oricola thermophila sp. nov. isolated from a tidal sediments.</title>
        <authorList>
            <person name="Kwon K.K."/>
            <person name="Yang S.-H."/>
            <person name="Park M.-J."/>
        </authorList>
    </citation>
    <scope>NUCLEOTIDE SEQUENCE [LARGE SCALE GENOMIC DNA]</scope>
    <source>
        <strain evidence="12 13">MEBiC13590</strain>
    </source>
</reference>
<dbReference type="InterPro" id="IPR001633">
    <property type="entry name" value="EAL_dom"/>
</dbReference>
<keyword evidence="4" id="KW-0973">c-di-GMP</keyword>